<protein>
    <recommendedName>
        <fullName evidence="8">tRNA(Ile)-lysidine synthase</fullName>
        <ecNumber evidence="8">6.3.4.19</ecNumber>
    </recommendedName>
    <alternativeName>
        <fullName evidence="8">tRNA(Ile)-2-lysyl-cytidine synthase</fullName>
    </alternativeName>
    <alternativeName>
        <fullName evidence="8">tRNA(Ile)-lysidine synthetase</fullName>
    </alternativeName>
</protein>
<reference evidence="10 11" key="1">
    <citation type="submission" date="2020-04" db="EMBL/GenBank/DDBJ databases">
        <authorList>
            <person name="Zheng R.K."/>
            <person name="Sun C.M."/>
        </authorList>
    </citation>
    <scope>NUCLEOTIDE SEQUENCE [LARGE SCALE GENOMIC DNA]</scope>
    <source>
        <strain evidence="11">zrk29</strain>
    </source>
</reference>
<gene>
    <name evidence="8 10" type="primary">tilS</name>
    <name evidence="10" type="ORF">HF295_05885</name>
</gene>
<accession>A0A7L6N791</accession>
<dbReference type="GO" id="GO:0005737">
    <property type="term" value="C:cytoplasm"/>
    <property type="evidence" value="ECO:0007669"/>
    <property type="project" value="UniProtKB-SubCell"/>
</dbReference>
<evidence type="ECO:0000313" key="10">
    <source>
        <dbReference type="EMBL" id="QLY40404.1"/>
    </source>
</evidence>
<dbReference type="Proteomes" id="UP000512167">
    <property type="component" value="Chromosome"/>
</dbReference>
<comment type="domain">
    <text evidence="8">The N-terminal region contains the highly conserved SGGXDS motif, predicted to be a P-loop motif involved in ATP binding.</text>
</comment>
<evidence type="ECO:0000256" key="4">
    <source>
        <dbReference type="ARBA" id="ARBA00022694"/>
    </source>
</evidence>
<dbReference type="SUPFAM" id="SSF52402">
    <property type="entry name" value="Adenine nucleotide alpha hydrolases-like"/>
    <property type="match status" value="1"/>
</dbReference>
<dbReference type="PANTHER" id="PTHR43033">
    <property type="entry name" value="TRNA(ILE)-LYSIDINE SYNTHASE-RELATED"/>
    <property type="match status" value="1"/>
</dbReference>
<comment type="subcellular location">
    <subcellularLocation>
        <location evidence="1 8">Cytoplasm</location>
    </subcellularLocation>
</comment>
<dbReference type="GO" id="GO:0005524">
    <property type="term" value="F:ATP binding"/>
    <property type="evidence" value="ECO:0007669"/>
    <property type="project" value="UniProtKB-UniRule"/>
</dbReference>
<keyword evidence="6 8" id="KW-0067">ATP-binding</keyword>
<keyword evidence="4 8" id="KW-0819">tRNA processing</keyword>
<dbReference type="Pfam" id="PF11734">
    <property type="entry name" value="TilS_C"/>
    <property type="match status" value="1"/>
</dbReference>
<dbReference type="GO" id="GO:0006400">
    <property type="term" value="P:tRNA modification"/>
    <property type="evidence" value="ECO:0007669"/>
    <property type="project" value="UniProtKB-UniRule"/>
</dbReference>
<evidence type="ECO:0000256" key="1">
    <source>
        <dbReference type="ARBA" id="ARBA00004496"/>
    </source>
</evidence>
<comment type="catalytic activity">
    <reaction evidence="7 8">
        <text>cytidine(34) in tRNA(Ile2) + L-lysine + ATP = lysidine(34) in tRNA(Ile2) + AMP + diphosphate + H(+)</text>
        <dbReference type="Rhea" id="RHEA:43744"/>
        <dbReference type="Rhea" id="RHEA-COMP:10625"/>
        <dbReference type="Rhea" id="RHEA-COMP:10670"/>
        <dbReference type="ChEBI" id="CHEBI:15378"/>
        <dbReference type="ChEBI" id="CHEBI:30616"/>
        <dbReference type="ChEBI" id="CHEBI:32551"/>
        <dbReference type="ChEBI" id="CHEBI:33019"/>
        <dbReference type="ChEBI" id="CHEBI:82748"/>
        <dbReference type="ChEBI" id="CHEBI:83665"/>
        <dbReference type="ChEBI" id="CHEBI:456215"/>
        <dbReference type="EC" id="6.3.4.19"/>
    </reaction>
</comment>
<dbReference type="PANTHER" id="PTHR43033:SF1">
    <property type="entry name" value="TRNA(ILE)-LYSIDINE SYNTHASE-RELATED"/>
    <property type="match status" value="1"/>
</dbReference>
<keyword evidence="3 8" id="KW-0436">Ligase</keyword>
<dbReference type="NCBIfam" id="TIGR02432">
    <property type="entry name" value="lysidine_TilS_N"/>
    <property type="match status" value="1"/>
</dbReference>
<comment type="function">
    <text evidence="8">Ligates lysine onto the cytidine present at position 34 of the AUA codon-specific tRNA(Ile) that contains the anticodon CAU, in an ATP-dependent manner. Cytidine is converted to lysidine, thus changing the amino acid specificity of the tRNA from methionine to isoleucine.</text>
</comment>
<name>A0A7L6N791_9MOLU</name>
<evidence type="ECO:0000259" key="9">
    <source>
        <dbReference type="SMART" id="SM00977"/>
    </source>
</evidence>
<dbReference type="KEGG" id="tbk:HF295_05885"/>
<organism evidence="10 11">
    <name type="scientific">Hujiaoplasma nucleasis</name>
    <dbReference type="NCBI Taxonomy" id="2725268"/>
    <lineage>
        <taxon>Bacteria</taxon>
        <taxon>Bacillati</taxon>
        <taxon>Mycoplasmatota</taxon>
        <taxon>Mollicutes</taxon>
        <taxon>Candidatus Izemoplasmatales</taxon>
        <taxon>Hujiaoplasmataceae</taxon>
        <taxon>Hujiaoplasma</taxon>
    </lineage>
</organism>
<keyword evidence="11" id="KW-1185">Reference proteome</keyword>
<comment type="similarity">
    <text evidence="8">Belongs to the tRNA(Ile)-lysidine synthase family.</text>
</comment>
<dbReference type="InterPro" id="IPR012094">
    <property type="entry name" value="tRNA_Ile_lys_synt"/>
</dbReference>
<dbReference type="NCBIfam" id="TIGR02433">
    <property type="entry name" value="lysidine_TilS_C"/>
    <property type="match status" value="1"/>
</dbReference>
<sequence>MLEHFNLNLINKNDVLVLSISGGVDSMVLLDIFLKFKDSYHLSLHVAHIDHQKRESSSEDANFVKQVAEKNNLPFYLYELDNHTNDNFHDYAHQERYDFLVRVARQCKANKIVLAHHLDDLAETIMMRLVRGSSFEGYQGILEKIYYKGFDIIRPLLNIDKDTISKYQENNQILYREDESNLKDDYTRNRYRHQLMPFLKEENPKFLEKIKQFSNYQSMSYQLINDLSSQYIRSLDFSKDFVLIDINEFNQLHEIIQIDSIKKIINHLTDNQLELSFTNLKDIIYLSKQDKAHISFEIPNQIYVDKSYDKILFRTYKNQLNNFNLEINDFGQYKINNEYQVYISKKLDKNYDYIYKLCYNILDLVFPLTIRNRQSGDRLDIHVGTKKLKDFFIDKKIPLELRDQLPLLVDHKNEILFIPGLYQKNTEGLEKIYIHFKKIKY</sequence>
<dbReference type="GO" id="GO:0032267">
    <property type="term" value="F:tRNA(Ile)-lysidine synthase activity"/>
    <property type="evidence" value="ECO:0007669"/>
    <property type="project" value="UniProtKB-EC"/>
</dbReference>
<dbReference type="RefSeq" id="WP_312031238.1">
    <property type="nucleotide sequence ID" value="NZ_CP051151.1"/>
</dbReference>
<proteinExistence type="inferred from homology"/>
<feature type="binding site" evidence="8">
    <location>
        <begin position="21"/>
        <end position="26"/>
    </location>
    <ligand>
        <name>ATP</name>
        <dbReference type="ChEBI" id="CHEBI:30616"/>
    </ligand>
</feature>
<evidence type="ECO:0000256" key="6">
    <source>
        <dbReference type="ARBA" id="ARBA00022840"/>
    </source>
</evidence>
<evidence type="ECO:0000256" key="8">
    <source>
        <dbReference type="HAMAP-Rule" id="MF_01161"/>
    </source>
</evidence>
<evidence type="ECO:0000313" key="11">
    <source>
        <dbReference type="Proteomes" id="UP000512167"/>
    </source>
</evidence>
<dbReference type="Gene3D" id="3.30.465.60">
    <property type="match status" value="1"/>
</dbReference>
<dbReference type="EC" id="6.3.4.19" evidence="8"/>
<dbReference type="AlphaFoldDB" id="A0A7L6N791"/>
<evidence type="ECO:0000256" key="5">
    <source>
        <dbReference type="ARBA" id="ARBA00022741"/>
    </source>
</evidence>
<dbReference type="SMART" id="SM00977">
    <property type="entry name" value="TilS_C"/>
    <property type="match status" value="1"/>
</dbReference>
<dbReference type="InterPro" id="IPR014729">
    <property type="entry name" value="Rossmann-like_a/b/a_fold"/>
</dbReference>
<dbReference type="SUPFAM" id="SSF56037">
    <property type="entry name" value="PheT/TilS domain"/>
    <property type="match status" value="1"/>
</dbReference>
<dbReference type="EMBL" id="CP051151">
    <property type="protein sequence ID" value="QLY40404.1"/>
    <property type="molecule type" value="Genomic_DNA"/>
</dbReference>
<evidence type="ECO:0000256" key="7">
    <source>
        <dbReference type="ARBA" id="ARBA00048539"/>
    </source>
</evidence>
<keyword evidence="5 8" id="KW-0547">Nucleotide-binding</keyword>
<dbReference type="HAMAP" id="MF_01161">
    <property type="entry name" value="tRNA_Ile_lys_synt"/>
    <property type="match status" value="1"/>
</dbReference>
<feature type="domain" description="Lysidine-tRNA(Ile) synthetase C-terminal" evidence="9">
    <location>
        <begin position="368"/>
        <end position="436"/>
    </location>
</feature>
<dbReference type="Pfam" id="PF01171">
    <property type="entry name" value="ATP_bind_3"/>
    <property type="match status" value="1"/>
</dbReference>
<keyword evidence="2 8" id="KW-0963">Cytoplasm</keyword>
<dbReference type="InterPro" id="IPR011063">
    <property type="entry name" value="TilS/TtcA_N"/>
</dbReference>
<evidence type="ECO:0000256" key="3">
    <source>
        <dbReference type="ARBA" id="ARBA00022598"/>
    </source>
</evidence>
<dbReference type="CDD" id="cd01992">
    <property type="entry name" value="TilS_N"/>
    <property type="match status" value="1"/>
</dbReference>
<dbReference type="InterPro" id="IPR012796">
    <property type="entry name" value="Lysidine-tRNA-synth_C"/>
</dbReference>
<dbReference type="Gene3D" id="3.40.50.620">
    <property type="entry name" value="HUPs"/>
    <property type="match status" value="1"/>
</dbReference>
<evidence type="ECO:0000256" key="2">
    <source>
        <dbReference type="ARBA" id="ARBA00022490"/>
    </source>
</evidence>
<dbReference type="InterPro" id="IPR012795">
    <property type="entry name" value="tRNA_Ile_lys_synt_N"/>
</dbReference>